<dbReference type="PROSITE" id="PS51257">
    <property type="entry name" value="PROKAR_LIPOPROTEIN"/>
    <property type="match status" value="1"/>
</dbReference>
<keyword evidence="2" id="KW-1185">Reference proteome</keyword>
<gene>
    <name evidence="1" type="ORF">NWE73_07400</name>
</gene>
<evidence type="ECO:0000313" key="1">
    <source>
        <dbReference type="EMBL" id="MDG0816184.1"/>
    </source>
</evidence>
<name>A0ABT6DJT2_9BACT</name>
<dbReference type="Proteomes" id="UP001152321">
    <property type="component" value="Unassembled WGS sequence"/>
</dbReference>
<reference evidence="1" key="1">
    <citation type="submission" date="2022-08" db="EMBL/GenBank/DDBJ databases">
        <title>Novel Bdellovibrio Species Isolated from Svalbard: Designation Bdellovibrio svalbardensis.</title>
        <authorList>
            <person name="Mitchell R.J."/>
            <person name="Choi S.Y."/>
        </authorList>
    </citation>
    <scope>NUCLEOTIDE SEQUENCE</scope>
    <source>
        <strain evidence="1">PAP01</strain>
    </source>
</reference>
<proteinExistence type="predicted"/>
<sequence length="315" mass="32938">MKTSKLLSAFFISSLLGFTACTPRDVKVVDDNTRLKINSKKSGGGPRSQSGDFSLGNYALSSFLMEKQIEAVELVKLATGSAEATKTQFGVTALEDGADGSKNATITSSKDILEYTSDGAGWKAKVNKTLNVSYTLKDGSLETLKASGTNVKSSVDSSDAQRTYVNLVESNYSLSVGPADKAENLKIELKSDGSISGAKGGKNIPNAVTISVTLVVDKASLATQDVKIISTTAAMTYPGPNGKVFNSNLDGGNLTLKADGLCNVLSGTVTASAGPKNKYSVTFDGEQISIAGKWSKTLATCGKRPTVDLGRLQVY</sequence>
<accession>A0ABT6DJT2</accession>
<comment type="caution">
    <text evidence="1">The sequence shown here is derived from an EMBL/GenBank/DDBJ whole genome shotgun (WGS) entry which is preliminary data.</text>
</comment>
<protein>
    <recommendedName>
        <fullName evidence="3">Lipoprotein</fullName>
    </recommendedName>
</protein>
<evidence type="ECO:0000313" key="2">
    <source>
        <dbReference type="Proteomes" id="UP001152321"/>
    </source>
</evidence>
<dbReference type="EMBL" id="JANRMI010000002">
    <property type="protein sequence ID" value="MDG0816184.1"/>
    <property type="molecule type" value="Genomic_DNA"/>
</dbReference>
<organism evidence="1 2">
    <name type="scientific">Bdellovibrio svalbardensis</name>
    <dbReference type="NCBI Taxonomy" id="2972972"/>
    <lineage>
        <taxon>Bacteria</taxon>
        <taxon>Pseudomonadati</taxon>
        <taxon>Bdellovibrionota</taxon>
        <taxon>Bdellovibrionia</taxon>
        <taxon>Bdellovibrionales</taxon>
        <taxon>Pseudobdellovibrionaceae</taxon>
        <taxon>Bdellovibrio</taxon>
    </lineage>
</organism>
<evidence type="ECO:0008006" key="3">
    <source>
        <dbReference type="Google" id="ProtNLM"/>
    </source>
</evidence>
<dbReference type="RefSeq" id="WP_277577661.1">
    <property type="nucleotide sequence ID" value="NZ_JANRMI010000002.1"/>
</dbReference>